<evidence type="ECO:0000256" key="1">
    <source>
        <dbReference type="SAM" id="MobiDB-lite"/>
    </source>
</evidence>
<evidence type="ECO:0000313" key="3">
    <source>
        <dbReference type="Proteomes" id="UP000812287"/>
    </source>
</evidence>
<protein>
    <submittedName>
        <fullName evidence="2">Uncharacterized protein</fullName>
    </submittedName>
</protein>
<sequence length="88" mass="9363">MWTREACIDFARLALQQLHFAAPMASLSDNLQDYVVRHGGGEGSGLLSVASSSWVENYTITGFIATSRGAEPCKRRSTPISAGSSGTN</sequence>
<dbReference type="RefSeq" id="XP_043040518.1">
    <property type="nucleotide sequence ID" value="XM_043189189.1"/>
</dbReference>
<dbReference type="GeneID" id="66111486"/>
<accession>A0A9P8AT31</accession>
<proteinExistence type="predicted"/>
<evidence type="ECO:0000313" key="2">
    <source>
        <dbReference type="EMBL" id="KAG7447018.1"/>
    </source>
</evidence>
<feature type="compositionally biased region" description="Polar residues" evidence="1">
    <location>
        <begin position="78"/>
        <end position="88"/>
    </location>
</feature>
<feature type="region of interest" description="Disordered" evidence="1">
    <location>
        <begin position="69"/>
        <end position="88"/>
    </location>
</feature>
<name>A0A9P8AT31_9AGAR</name>
<reference evidence="2" key="1">
    <citation type="submission" date="2020-11" db="EMBL/GenBank/DDBJ databases">
        <title>Adaptations for nitrogen fixation in a non-lichenized fungal sporocarp promotes dispersal by wood-feeding termites.</title>
        <authorList>
            <consortium name="DOE Joint Genome Institute"/>
            <person name="Koch R.A."/>
            <person name="Yoon G."/>
            <person name="Arayal U."/>
            <person name="Lail K."/>
            <person name="Amirebrahimi M."/>
            <person name="Labutti K."/>
            <person name="Lipzen A."/>
            <person name="Riley R."/>
            <person name="Barry K."/>
            <person name="Henrissat B."/>
            <person name="Grigoriev I.V."/>
            <person name="Herr J.R."/>
            <person name="Aime M.C."/>
        </authorList>
    </citation>
    <scope>NUCLEOTIDE SEQUENCE</scope>
    <source>
        <strain evidence="2">MCA 3950</strain>
    </source>
</reference>
<organism evidence="2 3">
    <name type="scientific">Guyanagaster necrorhizus</name>
    <dbReference type="NCBI Taxonomy" id="856835"/>
    <lineage>
        <taxon>Eukaryota</taxon>
        <taxon>Fungi</taxon>
        <taxon>Dikarya</taxon>
        <taxon>Basidiomycota</taxon>
        <taxon>Agaricomycotina</taxon>
        <taxon>Agaricomycetes</taxon>
        <taxon>Agaricomycetidae</taxon>
        <taxon>Agaricales</taxon>
        <taxon>Marasmiineae</taxon>
        <taxon>Physalacriaceae</taxon>
        <taxon>Guyanagaster</taxon>
    </lineage>
</organism>
<dbReference type="Proteomes" id="UP000812287">
    <property type="component" value="Unassembled WGS sequence"/>
</dbReference>
<comment type="caution">
    <text evidence="2">The sequence shown here is derived from an EMBL/GenBank/DDBJ whole genome shotgun (WGS) entry which is preliminary data.</text>
</comment>
<keyword evidence="3" id="KW-1185">Reference proteome</keyword>
<dbReference type="EMBL" id="MU250533">
    <property type="protein sequence ID" value="KAG7447018.1"/>
    <property type="molecule type" value="Genomic_DNA"/>
</dbReference>
<dbReference type="AlphaFoldDB" id="A0A9P8AT31"/>
<gene>
    <name evidence="2" type="ORF">BT62DRAFT_97541</name>
</gene>